<organism evidence="3 4">
    <name type="scientific">Sphingomonas oligophenolica</name>
    <dbReference type="NCBI Taxonomy" id="301154"/>
    <lineage>
        <taxon>Bacteria</taxon>
        <taxon>Pseudomonadati</taxon>
        <taxon>Pseudomonadota</taxon>
        <taxon>Alphaproteobacteria</taxon>
        <taxon>Sphingomonadales</taxon>
        <taxon>Sphingomonadaceae</taxon>
        <taxon>Sphingomonas</taxon>
    </lineage>
</organism>
<proteinExistence type="predicted"/>
<evidence type="ECO:0000259" key="2">
    <source>
        <dbReference type="Pfam" id="PF10988"/>
    </source>
</evidence>
<sequence length="236" mass="23634">MIRYLPLFAIVLAPGSAQAADRTYSIGSFDRIRVEGPFDVRLAIGPSPGARAEGDPHATDDLDIRVEGTTLIVRAGVGGWGEQAATGAIAAPVVTVSIATIRSALVIGGGRLSIDGPVRGQRIDLSLTGSGSLSVGGLEADQLFVTLLGAGDIALAGHAAKAHLTTSGPGRIAAAPLVADDLTLRLDGNGETRVTARYTATVTTTGLGAATVYGTPACTVKAMAGGPISCGKLPAP</sequence>
<feature type="signal peptide" evidence="1">
    <location>
        <begin position="1"/>
        <end position="19"/>
    </location>
</feature>
<dbReference type="Gene3D" id="2.160.20.120">
    <property type="match status" value="1"/>
</dbReference>
<name>A0ABU9Y2T4_9SPHN</name>
<dbReference type="RefSeq" id="WP_343888604.1">
    <property type="nucleotide sequence ID" value="NZ_BAAAEH010000010.1"/>
</dbReference>
<comment type="caution">
    <text evidence="3">The sequence shown here is derived from an EMBL/GenBank/DDBJ whole genome shotgun (WGS) entry which is preliminary data.</text>
</comment>
<feature type="domain" description="Putative auto-transporter adhesin head GIN" evidence="2">
    <location>
        <begin position="29"/>
        <end position="216"/>
    </location>
</feature>
<keyword evidence="4" id="KW-1185">Reference proteome</keyword>
<reference evidence="3 4" key="1">
    <citation type="submission" date="2024-05" db="EMBL/GenBank/DDBJ databases">
        <authorList>
            <person name="Liu Q."/>
            <person name="Xin Y.-H."/>
        </authorList>
    </citation>
    <scope>NUCLEOTIDE SEQUENCE [LARGE SCALE GENOMIC DNA]</scope>
    <source>
        <strain evidence="3 4">CGMCC 1.10181</strain>
    </source>
</reference>
<dbReference type="Proteomes" id="UP001419910">
    <property type="component" value="Unassembled WGS sequence"/>
</dbReference>
<protein>
    <submittedName>
        <fullName evidence="3">Head GIN domain-containing protein</fullName>
    </submittedName>
</protein>
<dbReference type="Pfam" id="PF10988">
    <property type="entry name" value="DUF2807"/>
    <property type="match status" value="1"/>
</dbReference>
<evidence type="ECO:0000256" key="1">
    <source>
        <dbReference type="SAM" id="SignalP"/>
    </source>
</evidence>
<evidence type="ECO:0000313" key="4">
    <source>
        <dbReference type="Proteomes" id="UP001419910"/>
    </source>
</evidence>
<gene>
    <name evidence="3" type="ORF">ABC974_10720</name>
</gene>
<keyword evidence="1" id="KW-0732">Signal</keyword>
<dbReference type="InterPro" id="IPR021255">
    <property type="entry name" value="DUF2807"/>
</dbReference>
<feature type="chain" id="PRO_5045177480" evidence="1">
    <location>
        <begin position="20"/>
        <end position="236"/>
    </location>
</feature>
<dbReference type="EMBL" id="JBDIME010000007">
    <property type="protein sequence ID" value="MEN2790100.1"/>
    <property type="molecule type" value="Genomic_DNA"/>
</dbReference>
<evidence type="ECO:0000313" key="3">
    <source>
        <dbReference type="EMBL" id="MEN2790100.1"/>
    </source>
</evidence>
<accession>A0ABU9Y2T4</accession>